<accession>S8D488</accession>
<evidence type="ECO:0000313" key="1">
    <source>
        <dbReference type="EMBL" id="EPS72206.1"/>
    </source>
</evidence>
<protein>
    <recommendedName>
        <fullName evidence="3">LOB domain-containing protein</fullName>
    </recommendedName>
</protein>
<evidence type="ECO:0000313" key="2">
    <source>
        <dbReference type="Proteomes" id="UP000015453"/>
    </source>
</evidence>
<proteinExistence type="predicted"/>
<dbReference type="EMBL" id="AUSU01000927">
    <property type="protein sequence ID" value="EPS72206.1"/>
    <property type="molecule type" value="Genomic_DNA"/>
</dbReference>
<sequence>RHLASSIESLSSLNQDLHWKLQQQRLSMFVSMDNEKQASNFAPFPSIEPPPSTTIIQKPQPIMFHNLEISTTRH</sequence>
<organism evidence="1 2">
    <name type="scientific">Genlisea aurea</name>
    <dbReference type="NCBI Taxonomy" id="192259"/>
    <lineage>
        <taxon>Eukaryota</taxon>
        <taxon>Viridiplantae</taxon>
        <taxon>Streptophyta</taxon>
        <taxon>Embryophyta</taxon>
        <taxon>Tracheophyta</taxon>
        <taxon>Spermatophyta</taxon>
        <taxon>Magnoliopsida</taxon>
        <taxon>eudicotyledons</taxon>
        <taxon>Gunneridae</taxon>
        <taxon>Pentapetalae</taxon>
        <taxon>asterids</taxon>
        <taxon>lamiids</taxon>
        <taxon>Lamiales</taxon>
        <taxon>Lentibulariaceae</taxon>
        <taxon>Genlisea</taxon>
    </lineage>
</organism>
<name>S8D488_9LAMI</name>
<evidence type="ECO:0008006" key="3">
    <source>
        <dbReference type="Google" id="ProtNLM"/>
    </source>
</evidence>
<reference evidence="1 2" key="1">
    <citation type="journal article" date="2013" name="BMC Genomics">
        <title>The miniature genome of a carnivorous plant Genlisea aurea contains a low number of genes and short non-coding sequences.</title>
        <authorList>
            <person name="Leushkin E.V."/>
            <person name="Sutormin R.A."/>
            <person name="Nabieva E.R."/>
            <person name="Penin A.A."/>
            <person name="Kondrashov A.S."/>
            <person name="Logacheva M.D."/>
        </authorList>
    </citation>
    <scope>NUCLEOTIDE SEQUENCE [LARGE SCALE GENOMIC DNA]</scope>
</reference>
<comment type="caution">
    <text evidence="1">The sequence shown here is derived from an EMBL/GenBank/DDBJ whole genome shotgun (WGS) entry which is preliminary data.</text>
</comment>
<dbReference type="AlphaFoldDB" id="S8D488"/>
<keyword evidence="2" id="KW-1185">Reference proteome</keyword>
<dbReference type="OrthoDB" id="1927254at2759"/>
<feature type="non-terminal residue" evidence="1">
    <location>
        <position position="1"/>
    </location>
</feature>
<dbReference type="Proteomes" id="UP000015453">
    <property type="component" value="Unassembled WGS sequence"/>
</dbReference>
<gene>
    <name evidence="1" type="ORF">M569_02556</name>
</gene>
<feature type="non-terminal residue" evidence="1">
    <location>
        <position position="74"/>
    </location>
</feature>